<evidence type="ECO:0000313" key="2">
    <source>
        <dbReference type="Proteomes" id="UP001165064"/>
    </source>
</evidence>
<keyword evidence="2" id="KW-1185">Reference proteome</keyword>
<organism evidence="1 2">
    <name type="scientific">Ambrosiozyma monospora</name>
    <name type="common">Yeast</name>
    <name type="synonym">Endomycopsis monosporus</name>
    <dbReference type="NCBI Taxonomy" id="43982"/>
    <lineage>
        <taxon>Eukaryota</taxon>
        <taxon>Fungi</taxon>
        <taxon>Dikarya</taxon>
        <taxon>Ascomycota</taxon>
        <taxon>Saccharomycotina</taxon>
        <taxon>Pichiomycetes</taxon>
        <taxon>Pichiales</taxon>
        <taxon>Pichiaceae</taxon>
        <taxon>Ambrosiozyma</taxon>
    </lineage>
</organism>
<evidence type="ECO:0000313" key="1">
    <source>
        <dbReference type="EMBL" id="GME70198.1"/>
    </source>
</evidence>
<dbReference type="Proteomes" id="UP001165064">
    <property type="component" value="Unassembled WGS sequence"/>
</dbReference>
<protein>
    <submittedName>
        <fullName evidence="1">Unnamed protein product</fullName>
    </submittedName>
</protein>
<reference evidence="1" key="1">
    <citation type="submission" date="2023-04" db="EMBL/GenBank/DDBJ databases">
        <title>Ambrosiozyma monospora NBRC 10751.</title>
        <authorList>
            <person name="Ichikawa N."/>
            <person name="Sato H."/>
            <person name="Tonouchi N."/>
        </authorList>
    </citation>
    <scope>NUCLEOTIDE SEQUENCE</scope>
    <source>
        <strain evidence="1">NBRC 10751</strain>
    </source>
</reference>
<accession>A0ACB5SQV9</accession>
<sequence>MMSRPKEPCRLQLRLLPPQLSNGHGLAKKSYISSYNSLICRQGKRIETKPPVITYHRSTTIDFPGHNYQMQKILSITKHVPSEVKRLILHHYLLDVCFSETPRYQIFFSLLGSCTVIDDTIASIIPKLTLDLDFIKYKKLPSFVKFIQDRHLYPKKILIEKPEDKYLDLLNSDCVLTLFEFCHSVVVVINSLFCTFPNDPKSRYPSYVTDIYGLCLNDCYDFITCTTVLDSKRLERFSFNVFANEIDDPKVDIIVDHLKSWLGTENIDGHKRVLMNIRINSPIELSSKDPQGMVLFHNRSICNLPQGFEISTNSFEITPSLMQLWTSRNSYEASFNCDIKPTEDYSNNFKKSPFLKEVTFRLFPYSMDGQQQQLPYLPTLLPTSDSLTSINLINFDLSMSFRHLKKLKRMTVINIVNVDSFQSIPDTLEEITLTGFKCSRANELILPQKLRSLTLWGDLSVLKLKSVSRNRCLSMLDLRVFPDENQHVNMRSLQSFINILPPSIVKLSCKIENNMSAKTPLSFTNLPRLNQLTFFSRKHILFSAPSSLETLRSSITVLPKPLAVNLTSLEIDLTQTDVSFEKFWKTNVAKLQNLLFFKTTVQPKKVNFIGLEFPKKLCSMQVVFPGYLRNGGQHIMIGKLPKHLLELKLVALSDHRMSVRYFIFGVEVESLKDAVIADPPRLFEWRELNRLAAG</sequence>
<comment type="caution">
    <text evidence="1">The sequence shown here is derived from an EMBL/GenBank/DDBJ whole genome shotgun (WGS) entry which is preliminary data.</text>
</comment>
<dbReference type="EMBL" id="BSXS01000003">
    <property type="protein sequence ID" value="GME70198.1"/>
    <property type="molecule type" value="Genomic_DNA"/>
</dbReference>
<gene>
    <name evidence="1" type="ORF">Amon02_000008900</name>
</gene>
<name>A0ACB5SQV9_AMBMO</name>
<proteinExistence type="predicted"/>